<organism evidence="11 12">
    <name type="scientific">Pseudomonas protegens</name>
    <dbReference type="NCBI Taxonomy" id="380021"/>
    <lineage>
        <taxon>Bacteria</taxon>
        <taxon>Pseudomonadati</taxon>
        <taxon>Pseudomonadota</taxon>
        <taxon>Gammaproteobacteria</taxon>
        <taxon>Pseudomonadales</taxon>
        <taxon>Pseudomonadaceae</taxon>
        <taxon>Pseudomonas</taxon>
    </lineage>
</organism>
<keyword evidence="2 9" id="KW-0068">Autocatalytic cleavage</keyword>
<feature type="active site" description="Proton acceptor; for processing activity" evidence="9">
    <location>
        <position position="73"/>
    </location>
</feature>
<dbReference type="InterPro" id="IPR003826">
    <property type="entry name" value="AdoMetDC_fam_prok"/>
</dbReference>
<dbReference type="HAMAP" id="MF_00464">
    <property type="entry name" value="AdoMetDC_1"/>
    <property type="match status" value="1"/>
</dbReference>
<dbReference type="Proteomes" id="UP000248188">
    <property type="component" value="Unassembled WGS sequence"/>
</dbReference>
<comment type="subunit">
    <text evidence="9">Heterotetramer of two alpha and two beta chains arranged as a dimer of alpha/beta heterodimers.</text>
</comment>
<keyword evidence="9" id="KW-0949">S-adenosyl-L-methionine</keyword>
<name>A0A9Q6IBX1_9PSED</name>
<evidence type="ECO:0000256" key="3">
    <source>
        <dbReference type="ARBA" id="ARBA00023066"/>
    </source>
</evidence>
<evidence type="ECO:0000256" key="5">
    <source>
        <dbReference type="ARBA" id="ARBA00023145"/>
    </source>
</evidence>
<keyword evidence="7 9" id="KW-0704">Schiff base</keyword>
<evidence type="ECO:0000256" key="10">
    <source>
        <dbReference type="SAM" id="MobiDB-lite"/>
    </source>
</evidence>
<dbReference type="InterPro" id="IPR016067">
    <property type="entry name" value="S-AdoMet_deCO2ase_core"/>
</dbReference>
<dbReference type="Gene3D" id="3.60.90.10">
    <property type="entry name" value="S-adenosylmethionine decarboxylase"/>
    <property type="match status" value="1"/>
</dbReference>
<comment type="similarity">
    <text evidence="9">Belongs to the prokaryotic AdoMetDC family. Type 1 subfamily.</text>
</comment>
<dbReference type="Pfam" id="PF02675">
    <property type="entry name" value="AdoMet_dc"/>
    <property type="match status" value="1"/>
</dbReference>
<keyword evidence="4 9" id="KW-0620">Polyamine biosynthesis</keyword>
<comment type="function">
    <text evidence="9">Catalyzes the decarboxylation of S-adenosylmethionine to S-adenosylmethioninamine (dcAdoMet), the propylamine donor required for the synthesis of the polyamines spermine and spermidine from the diamine putrescine.</text>
</comment>
<comment type="caution">
    <text evidence="11">The sequence shown here is derived from an EMBL/GenBank/DDBJ whole genome shotgun (WGS) entry which is preliminary data.</text>
</comment>
<dbReference type="PANTHER" id="PTHR33866:SF2">
    <property type="entry name" value="S-ADENOSYLMETHIONINE DECARBOXYLASE PROENZYME"/>
    <property type="match status" value="1"/>
</dbReference>
<dbReference type="PANTHER" id="PTHR33866">
    <property type="entry name" value="S-ADENOSYLMETHIONINE DECARBOXYLASE PROENZYME"/>
    <property type="match status" value="1"/>
</dbReference>
<protein>
    <recommendedName>
        <fullName evidence="9">S-adenosylmethionine decarboxylase proenzyme</fullName>
        <shortName evidence="9">AdoMetDC</shortName>
        <shortName evidence="9">SAMDC</shortName>
        <ecNumber evidence="9">4.1.1.50</ecNumber>
    </recommendedName>
    <component>
        <recommendedName>
            <fullName evidence="9">S-adenosylmethionine decarboxylase beta chain</fullName>
        </recommendedName>
    </component>
    <component>
        <recommendedName>
            <fullName evidence="9">S-adenosylmethionine decarboxylase alpha chain</fullName>
        </recommendedName>
    </component>
</protein>
<keyword evidence="8 9" id="KW-0670">Pyruvate</keyword>
<feature type="modified residue" description="Pyruvic acid (Ser); by autocatalysis" evidence="9">
    <location>
        <position position="68"/>
    </location>
</feature>
<dbReference type="GO" id="GO:0008295">
    <property type="term" value="P:spermidine biosynthetic process"/>
    <property type="evidence" value="ECO:0007669"/>
    <property type="project" value="UniProtKB-UniRule"/>
</dbReference>
<comment type="catalytic activity">
    <reaction evidence="9">
        <text>S-adenosyl-L-methionine + H(+) = S-adenosyl 3-(methylsulfanyl)propylamine + CO2</text>
        <dbReference type="Rhea" id="RHEA:15981"/>
        <dbReference type="ChEBI" id="CHEBI:15378"/>
        <dbReference type="ChEBI" id="CHEBI:16526"/>
        <dbReference type="ChEBI" id="CHEBI:57443"/>
        <dbReference type="ChEBI" id="CHEBI:59789"/>
        <dbReference type="EC" id="4.1.1.50"/>
    </reaction>
</comment>
<feature type="region of interest" description="Disordered" evidence="10">
    <location>
        <begin position="124"/>
        <end position="144"/>
    </location>
</feature>
<keyword evidence="1 9" id="KW-0210">Decarboxylase</keyword>
<feature type="chain" id="PRO_5040554785" description="S-adenosylmethionine decarboxylase beta chain" evidence="9">
    <location>
        <begin position="1"/>
        <end position="67"/>
    </location>
</feature>
<evidence type="ECO:0000256" key="9">
    <source>
        <dbReference type="HAMAP-Rule" id="MF_00464"/>
    </source>
</evidence>
<evidence type="ECO:0000256" key="8">
    <source>
        <dbReference type="ARBA" id="ARBA00023317"/>
    </source>
</evidence>
<gene>
    <name evidence="11" type="primary">speD</name>
    <name evidence="9" type="synonym">speH</name>
    <name evidence="11" type="ORF">DMX08_28475</name>
</gene>
<feature type="site" description="Cleavage (non-hydrolytic); by autolysis" evidence="9">
    <location>
        <begin position="67"/>
        <end position="68"/>
    </location>
</feature>
<proteinExistence type="inferred from homology"/>
<dbReference type="SUPFAM" id="SSF56276">
    <property type="entry name" value="S-adenosylmethionine decarboxylase"/>
    <property type="match status" value="1"/>
</dbReference>
<evidence type="ECO:0000256" key="2">
    <source>
        <dbReference type="ARBA" id="ARBA00022813"/>
    </source>
</evidence>
<comment type="cofactor">
    <cofactor evidence="9">
        <name>pyruvate</name>
        <dbReference type="ChEBI" id="CHEBI:15361"/>
    </cofactor>
    <text evidence="9">Binds 1 pyruvoyl group covalently per subunit.</text>
</comment>
<keyword evidence="3 9" id="KW-0745">Spermidine biosynthesis</keyword>
<dbReference type="GO" id="GO:0004014">
    <property type="term" value="F:adenosylmethionine decarboxylase activity"/>
    <property type="evidence" value="ECO:0007669"/>
    <property type="project" value="UniProtKB-UniRule"/>
</dbReference>
<reference evidence="11 12" key="1">
    <citation type="submission" date="2018-06" db="EMBL/GenBank/DDBJ databases">
        <title>Pseudomonas diversity within urban Lake Michigan freshwaters.</title>
        <authorList>
            <person name="Batrich M."/>
            <person name="Hatzopoulos T."/>
            <person name="Putonti C."/>
        </authorList>
    </citation>
    <scope>NUCLEOTIDE SEQUENCE [LARGE SCALE GENOMIC DNA]</scope>
    <source>
        <strain evidence="11 12">MB-090624</strain>
    </source>
</reference>
<dbReference type="GO" id="GO:0005829">
    <property type="term" value="C:cytosol"/>
    <property type="evidence" value="ECO:0007669"/>
    <property type="project" value="TreeGrafter"/>
</dbReference>
<evidence type="ECO:0000313" key="11">
    <source>
        <dbReference type="EMBL" id="PYC29948.1"/>
    </source>
</evidence>
<dbReference type="AlphaFoldDB" id="A0A9Q6IBX1"/>
<comment type="pathway">
    <text evidence="9">Amine and polyamine biosynthesis; S-adenosylmethioninamine biosynthesis; S-adenosylmethioninamine from S-adenosyl-L-methionine: step 1/1.</text>
</comment>
<evidence type="ECO:0000256" key="7">
    <source>
        <dbReference type="ARBA" id="ARBA00023270"/>
    </source>
</evidence>
<keyword evidence="6 9" id="KW-0456">Lyase</keyword>
<dbReference type="OrthoDB" id="278697at2"/>
<dbReference type="RefSeq" id="WP_102879865.1">
    <property type="nucleotide sequence ID" value="NZ_CP063455.1"/>
</dbReference>
<evidence type="ECO:0000256" key="4">
    <source>
        <dbReference type="ARBA" id="ARBA00023115"/>
    </source>
</evidence>
<sequence>MNPNANAFFGRHTLGELYQIAPEKLNDLDALTQLLCAASAEAGATVCGTLTKRFEPQGATVLVMLEESHASFHTYPEHGALFLDIFTCGTTCDPVKAFDYICSNLGCDVRAMKIVERGATQASPHLPASHAAPVVRHQTESVDP</sequence>
<comment type="PTM">
    <text evidence="9">Is synthesized initially as an inactive proenzyme. Formation of the active enzyme involves a self-maturation process in which the active site pyruvoyl group is generated from an internal serine residue via an autocatalytic post-translational modification. Two non-identical subunits are generated from the proenzyme in this reaction, and the pyruvate is formed at the N-terminus of the alpha chain, which is derived from the carboxyl end of the proenzyme. The post-translation cleavage follows an unusual pathway, termed non-hydrolytic serinolysis, in which the side chain hydroxyl group of the serine supplies its oxygen atom to form the C-terminus of the beta chain, while the remainder of the serine residue undergoes an oxidative deamination to produce ammonia and the pyruvoyl group blocking the N-terminus of the alpha chain.</text>
</comment>
<evidence type="ECO:0000256" key="1">
    <source>
        <dbReference type="ARBA" id="ARBA00022793"/>
    </source>
</evidence>
<feature type="active site" description="Schiff-base intermediate with substrate; via pyruvic acid" evidence="9">
    <location>
        <position position="68"/>
    </location>
</feature>
<dbReference type="EC" id="4.1.1.50" evidence="9"/>
<keyword evidence="5 9" id="KW-0865">Zymogen</keyword>
<accession>A0A9Q6IBX1</accession>
<dbReference type="NCBIfam" id="TIGR03330">
    <property type="entry name" value="SAM_DCase_Bsu"/>
    <property type="match status" value="1"/>
</dbReference>
<feature type="compositionally biased region" description="Low complexity" evidence="10">
    <location>
        <begin position="124"/>
        <end position="133"/>
    </location>
</feature>
<evidence type="ECO:0000313" key="12">
    <source>
        <dbReference type="Proteomes" id="UP000248188"/>
    </source>
</evidence>
<evidence type="ECO:0000256" key="6">
    <source>
        <dbReference type="ARBA" id="ARBA00023239"/>
    </source>
</evidence>
<dbReference type="InterPro" id="IPR017716">
    <property type="entry name" value="S-AdoMet_deCOase_pro-enz"/>
</dbReference>
<feature type="active site" description="Proton donor; for catalytic activity" evidence="9">
    <location>
        <position position="88"/>
    </location>
</feature>
<feature type="chain" id="PRO_5040554786" description="S-adenosylmethionine decarboxylase alpha chain" evidence="9">
    <location>
        <begin position="68"/>
        <end position="144"/>
    </location>
</feature>
<dbReference type="EMBL" id="QJRN01000025">
    <property type="protein sequence ID" value="PYC29948.1"/>
    <property type="molecule type" value="Genomic_DNA"/>
</dbReference>